<dbReference type="GO" id="GO:0008299">
    <property type="term" value="P:isoprenoid biosynthetic process"/>
    <property type="evidence" value="ECO:0007669"/>
    <property type="project" value="InterPro"/>
</dbReference>
<feature type="region of interest" description="Disordered" evidence="1">
    <location>
        <begin position="1"/>
        <end position="20"/>
    </location>
</feature>
<dbReference type="AlphaFoldDB" id="A0A2S6I8F2"/>
<dbReference type="GO" id="GO:0010181">
    <property type="term" value="F:FMN binding"/>
    <property type="evidence" value="ECO:0007669"/>
    <property type="project" value="InterPro"/>
</dbReference>
<dbReference type="PANTHER" id="PTHR43665">
    <property type="entry name" value="ISOPENTENYL-DIPHOSPHATE DELTA-ISOMERASE"/>
    <property type="match status" value="1"/>
</dbReference>
<organism evidence="2 3">
    <name type="scientific">Neolewinella xylanilytica</name>
    <dbReference type="NCBI Taxonomy" id="1514080"/>
    <lineage>
        <taxon>Bacteria</taxon>
        <taxon>Pseudomonadati</taxon>
        <taxon>Bacteroidota</taxon>
        <taxon>Saprospiria</taxon>
        <taxon>Saprospirales</taxon>
        <taxon>Lewinellaceae</taxon>
        <taxon>Neolewinella</taxon>
    </lineage>
</organism>
<name>A0A2S6I8F2_9BACT</name>
<evidence type="ECO:0000313" key="2">
    <source>
        <dbReference type="EMBL" id="PPK87786.1"/>
    </source>
</evidence>
<dbReference type="InterPro" id="IPR011179">
    <property type="entry name" value="IPdP_isomerase"/>
</dbReference>
<sequence>MSETLPIHLPGAAMDDPNAPGRKEDHIELAFDSQADRDGLDERFDYEPLLAAHPLPGSYGTMDWGGKELRAPLWVSSMTGGTEKALVINHNLARAAGEFGLGMGLGSCRSLLYDDHRFDDFNVRPLAGDGVPIYANLGAAQVQRLLEDGDSVLIPQLIDSLQLDGLIIHVNPLQEWLQPEGDRFTAPPLESIREVVRLFPELAVIVKEVGQGMGPASLKELLRLPILALDTAANGGTNFSKLELFRSDALARMAYAGLTRVGHSAEGMVRQINALVAENPDEVRCAKVIISGGVRTFLDGYHLTSLSSLPAIYGQASALLRHAREDYGSLQRYVATQVRGLELAKAYLRPRL</sequence>
<comment type="caution">
    <text evidence="2">The sequence shown here is derived from an EMBL/GenBank/DDBJ whole genome shotgun (WGS) entry which is preliminary data.</text>
</comment>
<dbReference type="SUPFAM" id="SSF51395">
    <property type="entry name" value="FMN-linked oxidoreductases"/>
    <property type="match status" value="1"/>
</dbReference>
<dbReference type="Proteomes" id="UP000237662">
    <property type="component" value="Unassembled WGS sequence"/>
</dbReference>
<reference evidence="2 3" key="1">
    <citation type="submission" date="2018-02" db="EMBL/GenBank/DDBJ databases">
        <title>Genomic Encyclopedia of Archaeal and Bacterial Type Strains, Phase II (KMG-II): from individual species to whole genera.</title>
        <authorList>
            <person name="Goeker M."/>
        </authorList>
    </citation>
    <scope>NUCLEOTIDE SEQUENCE [LARGE SCALE GENOMIC DNA]</scope>
    <source>
        <strain evidence="2 3">DSM 29526</strain>
    </source>
</reference>
<dbReference type="InterPro" id="IPR013785">
    <property type="entry name" value="Aldolase_TIM"/>
</dbReference>
<keyword evidence="3" id="KW-1185">Reference proteome</keyword>
<accession>A0A2S6I8F2</accession>
<gene>
    <name evidence="2" type="ORF">CLV84_0738</name>
</gene>
<proteinExistence type="predicted"/>
<keyword evidence="2" id="KW-0413">Isomerase</keyword>
<evidence type="ECO:0000313" key="3">
    <source>
        <dbReference type="Proteomes" id="UP000237662"/>
    </source>
</evidence>
<dbReference type="EMBL" id="PTJC01000005">
    <property type="protein sequence ID" value="PPK87786.1"/>
    <property type="molecule type" value="Genomic_DNA"/>
</dbReference>
<dbReference type="RefSeq" id="WP_245911371.1">
    <property type="nucleotide sequence ID" value="NZ_PTJC01000005.1"/>
</dbReference>
<protein>
    <submittedName>
        <fullName evidence="2">Isopentenyl-diphosphate delta-isomerase</fullName>
    </submittedName>
</protein>
<dbReference type="GO" id="GO:0004452">
    <property type="term" value="F:isopentenyl-diphosphate delta-isomerase activity"/>
    <property type="evidence" value="ECO:0007669"/>
    <property type="project" value="InterPro"/>
</dbReference>
<evidence type="ECO:0000256" key="1">
    <source>
        <dbReference type="SAM" id="MobiDB-lite"/>
    </source>
</evidence>
<dbReference type="Gene3D" id="3.20.20.70">
    <property type="entry name" value="Aldolase class I"/>
    <property type="match status" value="1"/>
</dbReference>
<dbReference type="PANTHER" id="PTHR43665:SF1">
    <property type="entry name" value="ISOPENTENYL-DIPHOSPHATE DELTA-ISOMERASE"/>
    <property type="match status" value="1"/>
</dbReference>